<evidence type="ECO:0000313" key="2">
    <source>
        <dbReference type="Proteomes" id="UP000030016"/>
    </source>
</evidence>
<dbReference type="EMBL" id="JDRX01000043">
    <property type="protein sequence ID" value="KGM99785.1"/>
    <property type="molecule type" value="Genomic_DNA"/>
</dbReference>
<dbReference type="Proteomes" id="UP000030016">
    <property type="component" value="Unassembled WGS sequence"/>
</dbReference>
<sequence length="94" mass="10762">MNVKLKIPVIIYKEGDTFTAEYVGLKNIEYGYSTLEELKKDFIKGIESGIEGLVEHNLSIPDTETIIKELRGELELQSFEMIQSIEFIEYTITA</sequence>
<protein>
    <submittedName>
        <fullName evidence="1">Uncharacterized protein</fullName>
    </submittedName>
</protein>
<name>A0AA88ZLD0_CLONO</name>
<dbReference type="InterPro" id="IPR035069">
    <property type="entry name" value="TTHA1013/TTHA0281-like"/>
</dbReference>
<evidence type="ECO:0000313" key="1">
    <source>
        <dbReference type="EMBL" id="KGM99785.1"/>
    </source>
</evidence>
<dbReference type="AlphaFoldDB" id="A0AA88ZLD0"/>
<gene>
    <name evidence="1" type="ORF">Z969_10445</name>
</gene>
<proteinExistence type="predicted"/>
<dbReference type="SUPFAM" id="SSF143100">
    <property type="entry name" value="TTHA1013/TTHA0281-like"/>
    <property type="match status" value="1"/>
</dbReference>
<dbReference type="Gene3D" id="3.30.160.250">
    <property type="match status" value="1"/>
</dbReference>
<comment type="caution">
    <text evidence="1">The sequence shown here is derived from an EMBL/GenBank/DDBJ whole genome shotgun (WGS) entry which is preliminary data.</text>
</comment>
<organism evidence="1 2">
    <name type="scientific">Clostridium novyi A str. 4570</name>
    <dbReference type="NCBI Taxonomy" id="1444290"/>
    <lineage>
        <taxon>Bacteria</taxon>
        <taxon>Bacillati</taxon>
        <taxon>Bacillota</taxon>
        <taxon>Clostridia</taxon>
        <taxon>Eubacteriales</taxon>
        <taxon>Clostridiaceae</taxon>
        <taxon>Clostridium</taxon>
    </lineage>
</organism>
<accession>A0AA88ZLD0</accession>
<dbReference type="RefSeq" id="WP_039251003.1">
    <property type="nucleotide sequence ID" value="NZ_JDRX01000043.1"/>
</dbReference>
<reference evidence="1 2" key="1">
    <citation type="submission" date="2014-01" db="EMBL/GenBank/DDBJ databases">
        <title>Plasmidome dynamics in the species complex Clostridium novyi sensu lato converts strains of independent lineages into distinctly different pathogens.</title>
        <authorList>
            <person name="Skarin H."/>
            <person name="Segerman B."/>
        </authorList>
    </citation>
    <scope>NUCLEOTIDE SEQUENCE [LARGE SCALE GENOMIC DNA]</scope>
    <source>
        <strain evidence="1 2">4570</strain>
    </source>
</reference>